<name>A0ABS2YPC2_POLSP</name>
<evidence type="ECO:0000256" key="13">
    <source>
        <dbReference type="ARBA" id="ARBA00023288"/>
    </source>
</evidence>
<keyword evidence="19" id="KW-1185">Reference proteome</keyword>
<dbReference type="InterPro" id="IPR013785">
    <property type="entry name" value="Aldolase_TIM"/>
</dbReference>
<evidence type="ECO:0000256" key="12">
    <source>
        <dbReference type="ARBA" id="ARBA00023180"/>
    </source>
</evidence>
<dbReference type="InterPro" id="IPR018155">
    <property type="entry name" value="Hyaluronidase"/>
</dbReference>
<dbReference type="SUPFAM" id="SSF51445">
    <property type="entry name" value="(Trans)glycosidases"/>
    <property type="match status" value="1"/>
</dbReference>
<keyword evidence="7" id="KW-0732">Signal</keyword>
<evidence type="ECO:0000256" key="10">
    <source>
        <dbReference type="ARBA" id="ARBA00023157"/>
    </source>
</evidence>
<evidence type="ECO:0000313" key="19">
    <source>
        <dbReference type="Proteomes" id="UP001166093"/>
    </source>
</evidence>
<comment type="similarity">
    <text evidence="3 17">Belongs to the glycosyl hydrolase 56 family.</text>
</comment>
<comment type="caution">
    <text evidence="18">The sequence shown here is derived from an EMBL/GenBank/DDBJ whole genome shotgun (WGS) entry which is preliminary data.</text>
</comment>
<dbReference type="Pfam" id="PF15000">
    <property type="entry name" value="TUSC2"/>
    <property type="match status" value="1"/>
</dbReference>
<dbReference type="InterPro" id="IPR017853">
    <property type="entry name" value="GH"/>
</dbReference>
<comment type="function">
    <text evidence="15">Catalyzes hyaluronan degradation into small fragments that are endocytosed and degraded in lysosomes by HYAL1 and exoglycosidases. Essential for the breakdown of extracellular matrix hyaluronan.</text>
</comment>
<dbReference type="Pfam" id="PF01630">
    <property type="entry name" value="Glyco_hydro_56"/>
    <property type="match status" value="1"/>
</dbReference>
<proteinExistence type="inferred from homology"/>
<dbReference type="PANTHER" id="PTHR11769:SF6">
    <property type="entry name" value="HYALURONIDASE-2"/>
    <property type="match status" value="1"/>
</dbReference>
<evidence type="ECO:0000256" key="17">
    <source>
        <dbReference type="RuleBase" id="RU610713"/>
    </source>
</evidence>
<evidence type="ECO:0000256" key="1">
    <source>
        <dbReference type="ARBA" id="ARBA00000251"/>
    </source>
</evidence>
<comment type="subcellular location">
    <subcellularLocation>
        <location evidence="2">Cell membrane</location>
        <topology evidence="2">Lipid-anchor</topology>
        <topology evidence="2">GPI-anchor</topology>
    </subcellularLocation>
</comment>
<evidence type="ECO:0000256" key="8">
    <source>
        <dbReference type="ARBA" id="ARBA00022801"/>
    </source>
</evidence>
<keyword evidence="5" id="KW-0245">EGF-like domain</keyword>
<evidence type="ECO:0000256" key="4">
    <source>
        <dbReference type="ARBA" id="ARBA00022475"/>
    </source>
</evidence>
<keyword evidence="11" id="KW-0675">Receptor</keyword>
<evidence type="ECO:0000256" key="14">
    <source>
        <dbReference type="ARBA" id="ARBA00023295"/>
    </source>
</evidence>
<dbReference type="InterPro" id="IPR029393">
    <property type="entry name" value="FUS1"/>
</dbReference>
<dbReference type="Proteomes" id="UP001166093">
    <property type="component" value="Unassembled WGS sequence"/>
</dbReference>
<evidence type="ECO:0000256" key="2">
    <source>
        <dbReference type="ARBA" id="ARBA00004609"/>
    </source>
</evidence>
<dbReference type="EMBL" id="JAAWVQ010177083">
    <property type="protein sequence ID" value="MBN3288605.1"/>
    <property type="molecule type" value="Genomic_DNA"/>
</dbReference>
<keyword evidence="8 17" id="KW-0378">Hydrolase</keyword>
<accession>A0ABS2YPC2</accession>
<evidence type="ECO:0000313" key="18">
    <source>
        <dbReference type="EMBL" id="MBN3288605.1"/>
    </source>
</evidence>
<organism evidence="18 19">
    <name type="scientific">Polyodon spathula</name>
    <name type="common">North American paddlefish</name>
    <name type="synonym">Squalus spathula</name>
    <dbReference type="NCBI Taxonomy" id="7913"/>
    <lineage>
        <taxon>Eukaryota</taxon>
        <taxon>Metazoa</taxon>
        <taxon>Chordata</taxon>
        <taxon>Craniata</taxon>
        <taxon>Vertebrata</taxon>
        <taxon>Euteleostomi</taxon>
        <taxon>Actinopterygii</taxon>
        <taxon>Chondrostei</taxon>
        <taxon>Acipenseriformes</taxon>
        <taxon>Polyodontidae</taxon>
        <taxon>Polyodon</taxon>
    </lineage>
</organism>
<evidence type="ECO:0000256" key="5">
    <source>
        <dbReference type="ARBA" id="ARBA00022536"/>
    </source>
</evidence>
<reference evidence="18" key="1">
    <citation type="journal article" date="2021" name="Cell">
        <title>Tracing the genetic footprints of vertebrate landing in non-teleost ray-finned fishes.</title>
        <authorList>
            <person name="Bi X."/>
            <person name="Wang K."/>
            <person name="Yang L."/>
            <person name="Pan H."/>
            <person name="Jiang H."/>
            <person name="Wei Q."/>
            <person name="Fang M."/>
            <person name="Yu H."/>
            <person name="Zhu C."/>
            <person name="Cai Y."/>
            <person name="He Y."/>
            <person name="Gan X."/>
            <person name="Zeng H."/>
            <person name="Yu D."/>
            <person name="Zhu Y."/>
            <person name="Jiang H."/>
            <person name="Qiu Q."/>
            <person name="Yang H."/>
            <person name="Zhang Y.E."/>
            <person name="Wang W."/>
            <person name="Zhu M."/>
            <person name="He S."/>
            <person name="Zhang G."/>
        </authorList>
    </citation>
    <scope>NUCLEOTIDE SEQUENCE</scope>
    <source>
        <strain evidence="18">Pddl_001</strain>
    </source>
</reference>
<evidence type="ECO:0000256" key="3">
    <source>
        <dbReference type="ARBA" id="ARBA00008871"/>
    </source>
</evidence>
<evidence type="ECO:0000256" key="7">
    <source>
        <dbReference type="ARBA" id="ARBA00022729"/>
    </source>
</evidence>
<dbReference type="PANTHER" id="PTHR11769">
    <property type="entry name" value="HYALURONIDASE"/>
    <property type="match status" value="1"/>
</dbReference>
<gene>
    <name evidence="18" type="primary">Hyal2_1</name>
    <name evidence="18" type="ORF">GTO93_0001610</name>
</gene>
<sequence length="613" mass="68570">MGGSGSKSRGLWSFAGSGIGSDPASGGNEQTLSRLGASRSCTPFVFTRRSSLYYDEDGDLAHEFYEETIVTKNGRKRAKLKKIQKNLIPQKGKAVTYIYPVEIWVSTFHLDPSKTFSKSTARKGWKCTVLPHSNKTNKMPENIPYLSTAAGQICLLLLVELWACCWSERLKPTSYPIFSEKPFALVWNAPTEDCRPRYGVTLNLKQFQVTASPNEGFVGQKLTIFYNDRLGLYPYHTEKGQPVNGGIPQLARLREHLEKMPEGMDKYIRDAQSSGLAVIDWEEWRPLWIRNWDTKDVYRNISRSMIAQRNPGWSKEQVNKVAQVEFEASAKQFMLETLRTAKSLRPNRLWGYYLYPDCYNHDYKNSLKDYTGRCPDVEISRNDQLDWLWEESTALYPSIYMGTVLRSSESGRQFVRNRVKEGIRLASVGEGLARPVFVYTRPTYSNGLELLSQMDLVYTIGESAALGAAGLIFWGDATHASSAASCRVLQGALQGTLGSYLLNVSTAAQLCSGSRCNLNGRCVRLNPNTNTYLHLNARSFQITQEGGSLEVKGELSSADRDDFRRDFICQCYSGYSGDSCGVLEAGAQRGAVLCLTPTIATLLAVLALQVLLQ</sequence>
<evidence type="ECO:0000256" key="11">
    <source>
        <dbReference type="ARBA" id="ARBA00023170"/>
    </source>
</evidence>
<keyword evidence="4" id="KW-1003">Cell membrane</keyword>
<comment type="subunit">
    <text evidence="16">Interacts with MST1R.</text>
</comment>
<comment type="catalytic activity">
    <reaction evidence="1 17">
        <text>Random hydrolysis of (1-&gt;4)-linkages between N-acetyl-beta-D-glucosamine and D-glucuronate residues in hyaluronate.</text>
        <dbReference type="EC" id="3.2.1.35"/>
    </reaction>
</comment>
<keyword evidence="12" id="KW-0325">Glycoprotein</keyword>
<keyword evidence="14 17" id="KW-0326">Glycosidase</keyword>
<dbReference type="PRINTS" id="PR00846">
    <property type="entry name" value="GLHYDRLASE56"/>
</dbReference>
<feature type="non-terminal residue" evidence="18">
    <location>
        <position position="613"/>
    </location>
</feature>
<keyword evidence="6" id="KW-0336">GPI-anchor</keyword>
<protein>
    <recommendedName>
        <fullName evidence="17">Hyaluronidase</fullName>
        <ecNumber evidence="17">3.2.1.35</ecNumber>
    </recommendedName>
</protein>
<keyword evidence="13" id="KW-0449">Lipoprotein</keyword>
<feature type="non-terminal residue" evidence="18">
    <location>
        <position position="1"/>
    </location>
</feature>
<dbReference type="EC" id="3.2.1.35" evidence="17"/>
<keyword evidence="9" id="KW-0472">Membrane</keyword>
<evidence type="ECO:0000256" key="9">
    <source>
        <dbReference type="ARBA" id="ARBA00023136"/>
    </source>
</evidence>
<dbReference type="Gene3D" id="3.20.20.70">
    <property type="entry name" value="Aldolase class I"/>
    <property type="match status" value="1"/>
</dbReference>
<evidence type="ECO:0000256" key="15">
    <source>
        <dbReference type="ARBA" id="ARBA00093332"/>
    </source>
</evidence>
<evidence type="ECO:0000256" key="16">
    <source>
        <dbReference type="ARBA" id="ARBA00093545"/>
    </source>
</evidence>
<keyword evidence="10" id="KW-1015">Disulfide bond</keyword>
<evidence type="ECO:0000256" key="6">
    <source>
        <dbReference type="ARBA" id="ARBA00022622"/>
    </source>
</evidence>